<keyword evidence="8 10" id="KW-0505">Motor protein</keyword>
<dbReference type="GO" id="GO:0045504">
    <property type="term" value="F:dynein heavy chain binding"/>
    <property type="evidence" value="ECO:0007669"/>
    <property type="project" value="TreeGrafter"/>
</dbReference>
<evidence type="ECO:0000256" key="4">
    <source>
        <dbReference type="ARBA" id="ARBA00022701"/>
    </source>
</evidence>
<name>A0A8J5V5J9_9HYME</name>
<evidence type="ECO:0000256" key="8">
    <source>
        <dbReference type="ARBA" id="ARBA00023175"/>
    </source>
</evidence>
<keyword evidence="4 10" id="KW-0493">Microtubule</keyword>
<dbReference type="GO" id="GO:0005868">
    <property type="term" value="C:cytoplasmic dynein complex"/>
    <property type="evidence" value="ECO:0007669"/>
    <property type="project" value="UniProtKB-UniRule"/>
</dbReference>
<dbReference type="GO" id="GO:0005524">
    <property type="term" value="F:ATP binding"/>
    <property type="evidence" value="ECO:0007669"/>
    <property type="project" value="UniProtKB-KW"/>
</dbReference>
<feature type="region of interest" description="Disordered" evidence="11">
    <location>
        <begin position="159"/>
        <end position="185"/>
    </location>
</feature>
<evidence type="ECO:0000256" key="2">
    <source>
        <dbReference type="ARBA" id="ARBA00022448"/>
    </source>
</evidence>
<dbReference type="PANTHER" id="PTHR12688">
    <property type="entry name" value="DYNEIN LIGHT INTERMEDIATE CHAIN"/>
    <property type="match status" value="1"/>
</dbReference>
<evidence type="ECO:0000256" key="11">
    <source>
        <dbReference type="SAM" id="MobiDB-lite"/>
    </source>
</evidence>
<dbReference type="GO" id="GO:0007018">
    <property type="term" value="P:microtubule-based movement"/>
    <property type="evidence" value="ECO:0007669"/>
    <property type="project" value="InterPro"/>
</dbReference>
<keyword evidence="13" id="KW-1185">Reference proteome</keyword>
<evidence type="ECO:0000256" key="6">
    <source>
        <dbReference type="ARBA" id="ARBA00022840"/>
    </source>
</evidence>
<evidence type="ECO:0000313" key="12">
    <source>
        <dbReference type="EMBL" id="KAG8034399.1"/>
    </source>
</evidence>
<comment type="subcellular location">
    <subcellularLocation>
        <location evidence="1 10">Cytoplasm</location>
        <location evidence="1 10">Cytoskeleton</location>
    </subcellularLocation>
</comment>
<comment type="subunit">
    <text evidence="10">Homodimer. The cytoplasmic dynein 1 complex consists of two catalytic heavy chains (HCs) and a number of non-catalytic subunits presented by intermediate chains (ICs).</text>
</comment>
<reference evidence="12" key="1">
    <citation type="submission" date="2020-03" db="EMBL/GenBank/DDBJ databases">
        <authorList>
            <person name="Chebbi M.A."/>
            <person name="Drezen J.M."/>
        </authorList>
    </citation>
    <scope>NUCLEOTIDE SEQUENCE</scope>
    <source>
        <tissue evidence="12">Whole body</tissue>
    </source>
</reference>
<keyword evidence="2 10" id="KW-0813">Transport</keyword>
<keyword evidence="9 10" id="KW-0206">Cytoskeleton</keyword>
<feature type="compositionally biased region" description="Basic and acidic residues" evidence="11">
    <location>
        <begin position="441"/>
        <end position="464"/>
    </location>
</feature>
<evidence type="ECO:0000256" key="7">
    <source>
        <dbReference type="ARBA" id="ARBA00023017"/>
    </source>
</evidence>
<feature type="compositionally biased region" description="Low complexity" evidence="11">
    <location>
        <begin position="411"/>
        <end position="421"/>
    </location>
</feature>
<dbReference type="AlphaFoldDB" id="A0A8J5V5J9"/>
<feature type="region of interest" description="Disordered" evidence="11">
    <location>
        <begin position="404"/>
        <end position="473"/>
    </location>
</feature>
<evidence type="ECO:0000256" key="5">
    <source>
        <dbReference type="ARBA" id="ARBA00022741"/>
    </source>
</evidence>
<keyword evidence="5 10" id="KW-0547">Nucleotide-binding</keyword>
<keyword evidence="7 10" id="KW-0243">Dynein</keyword>
<proteinExistence type="inferred from homology"/>
<feature type="compositionally biased region" description="Polar residues" evidence="11">
    <location>
        <begin position="352"/>
        <end position="364"/>
    </location>
</feature>
<evidence type="ECO:0000256" key="9">
    <source>
        <dbReference type="ARBA" id="ARBA00023212"/>
    </source>
</evidence>
<dbReference type="GO" id="GO:0005813">
    <property type="term" value="C:centrosome"/>
    <property type="evidence" value="ECO:0007669"/>
    <property type="project" value="TreeGrafter"/>
</dbReference>
<dbReference type="InterPro" id="IPR008467">
    <property type="entry name" value="Dynein1_light_intermed_chain"/>
</dbReference>
<accession>A0A8J5V5J9</accession>
<keyword evidence="6 10" id="KW-0067">ATP-binding</keyword>
<sequence>MMAATAIMSQSNGLQLKKKEDINNKDNLWSSILAEVQNSGNNKLPSNKNVLVLGDNESGKTTLIAKLQGVEDPKKGSGLEFAYIDVRDDYRDDQTRLSVWVLDGDPGHANLLRYALNAEKFPHTLVMLVAAMTTPWALLDQLQSWAALLDVKKWQDYTEPGDELDPGSPLRRTSRNLDDDADNLPLPEGVLTTNLGLDVVVVITKTDYMSTLEKEHDYKDEHFDFMQQWIRRFCLQYGAGLFYCSAKEDKNCDLLYKYLTHRIYNLPFRTPALVVEKDAVLIPAGWDNIKKIAILHENLQSMKPDDYYRDVIAQPSVNRKCVAREVEIVAEDEQAFLARQQATLSGLRDPSRSPTTRNQASTGPHIQVPSPNKKLDAKGASTTPSGEGVLANFFNSLLYKKTGASPGGPGTNTPGSSGSSPIKIDGGPVDKAAMRNDAAAELDRITRDKTRDKKSLSSEHKSSSSDHNSSSEC</sequence>
<dbReference type="OrthoDB" id="27603at2759"/>
<dbReference type="Proteomes" id="UP000729913">
    <property type="component" value="Unassembled WGS sequence"/>
</dbReference>
<comment type="similarity">
    <text evidence="10">Belongs to the dynein light intermediate chain family.</text>
</comment>
<reference evidence="12" key="2">
    <citation type="submission" date="2021-04" db="EMBL/GenBank/DDBJ databases">
        <title>Genome-wide patterns of bracovirus chromosomal integration into multiple host tissues during parasitism.</title>
        <authorList>
            <person name="Chebbi M.A.C."/>
        </authorList>
    </citation>
    <scope>NUCLEOTIDE SEQUENCE</scope>
    <source>
        <tissue evidence="12">Whole body</tissue>
    </source>
</reference>
<evidence type="ECO:0000256" key="10">
    <source>
        <dbReference type="RuleBase" id="RU366047"/>
    </source>
</evidence>
<dbReference type="InterPro" id="IPR022780">
    <property type="entry name" value="Dynein_light_int_chain"/>
</dbReference>
<evidence type="ECO:0000313" key="13">
    <source>
        <dbReference type="Proteomes" id="UP000729913"/>
    </source>
</evidence>
<protein>
    <recommendedName>
        <fullName evidence="10">Dynein light intermediate chain</fullName>
    </recommendedName>
</protein>
<evidence type="ECO:0000256" key="1">
    <source>
        <dbReference type="ARBA" id="ARBA00004245"/>
    </source>
</evidence>
<dbReference type="GO" id="GO:0000226">
    <property type="term" value="P:microtubule cytoskeleton organization"/>
    <property type="evidence" value="ECO:0007669"/>
    <property type="project" value="TreeGrafter"/>
</dbReference>
<comment type="caution">
    <text evidence="12">The sequence shown here is derived from an EMBL/GenBank/DDBJ whole genome shotgun (WGS) entry which is preliminary data.</text>
</comment>
<evidence type="ECO:0000256" key="3">
    <source>
        <dbReference type="ARBA" id="ARBA00022490"/>
    </source>
</evidence>
<dbReference type="PANTHER" id="PTHR12688:SF0">
    <property type="entry name" value="DYNEIN LIGHT INTERMEDIATE CHAIN"/>
    <property type="match status" value="1"/>
</dbReference>
<organism evidence="12 13">
    <name type="scientific">Cotesia typhae</name>
    <dbReference type="NCBI Taxonomy" id="2053667"/>
    <lineage>
        <taxon>Eukaryota</taxon>
        <taxon>Metazoa</taxon>
        <taxon>Ecdysozoa</taxon>
        <taxon>Arthropoda</taxon>
        <taxon>Hexapoda</taxon>
        <taxon>Insecta</taxon>
        <taxon>Pterygota</taxon>
        <taxon>Neoptera</taxon>
        <taxon>Endopterygota</taxon>
        <taxon>Hymenoptera</taxon>
        <taxon>Apocrita</taxon>
        <taxon>Ichneumonoidea</taxon>
        <taxon>Braconidae</taxon>
        <taxon>Microgastrinae</taxon>
        <taxon>Cotesia</taxon>
    </lineage>
</organism>
<gene>
    <name evidence="12" type="ORF">G9C98_007475</name>
</gene>
<dbReference type="GO" id="GO:0005874">
    <property type="term" value="C:microtubule"/>
    <property type="evidence" value="ECO:0007669"/>
    <property type="project" value="UniProtKB-KW"/>
</dbReference>
<feature type="region of interest" description="Disordered" evidence="11">
    <location>
        <begin position="343"/>
        <end position="383"/>
    </location>
</feature>
<dbReference type="EMBL" id="JAAOIC020000067">
    <property type="protein sequence ID" value="KAG8034399.1"/>
    <property type="molecule type" value="Genomic_DNA"/>
</dbReference>
<comment type="function">
    <text evidence="10">Acts as one of several non-catalytic accessory components of the cytoplasmic dynein 1 complex that are thought to be involved in linking dynein to cargos and to adapter proteins that regulate dynein function. Cytoplasmic dynein 1 acts as a motor for the intracellular retrograde motility of vesicles and organelles along microtubules. May play a role in binding dynein to membranous organelles or chromosomes.</text>
</comment>
<keyword evidence="3 10" id="KW-0963">Cytoplasm</keyword>
<dbReference type="Pfam" id="PF05783">
    <property type="entry name" value="DLIC"/>
    <property type="match status" value="1"/>
</dbReference>